<dbReference type="InterPro" id="IPR053545">
    <property type="entry name" value="Enoyl-CoA_hydratase-like"/>
</dbReference>
<dbReference type="PANTHER" id="PTHR11941:SF54">
    <property type="entry name" value="ENOYL-COA HYDRATASE, MITOCHONDRIAL"/>
    <property type="match status" value="1"/>
</dbReference>
<dbReference type="AlphaFoldDB" id="L8P2C1"/>
<dbReference type="PANTHER" id="PTHR11941">
    <property type="entry name" value="ENOYL-COA HYDRATASE-RELATED"/>
    <property type="match status" value="1"/>
</dbReference>
<dbReference type="EMBL" id="AMLP01000286">
    <property type="protein sequence ID" value="ELS50288.1"/>
    <property type="molecule type" value="Genomic_DNA"/>
</dbReference>
<reference evidence="1 2" key="1">
    <citation type="journal article" date="2013" name="Genome Announc.">
        <title>Draft Genome Sequence of Streptomyces viridochromogenes Strain Tu57, Producer of Avilamycin.</title>
        <authorList>
            <person name="Gruning B.A."/>
            <person name="Erxleben A."/>
            <person name="Hahnlein A."/>
            <person name="Gunther S."/>
        </authorList>
    </citation>
    <scope>NUCLEOTIDE SEQUENCE [LARGE SCALE GENOMIC DNA]</scope>
    <source>
        <strain evidence="1 2">Tue57</strain>
    </source>
</reference>
<organism evidence="1 2">
    <name type="scientific">Streptomyces viridochromogenes Tue57</name>
    <dbReference type="NCBI Taxonomy" id="1160705"/>
    <lineage>
        <taxon>Bacteria</taxon>
        <taxon>Bacillati</taxon>
        <taxon>Actinomycetota</taxon>
        <taxon>Actinomycetes</taxon>
        <taxon>Kitasatosporales</taxon>
        <taxon>Streptomycetaceae</taxon>
        <taxon>Streptomyces</taxon>
    </lineage>
</organism>
<protein>
    <submittedName>
        <fullName evidence="1">Putative Veg38</fullName>
    </submittedName>
</protein>
<proteinExistence type="predicted"/>
<gene>
    <name evidence="1" type="ORF">STVIR_8768</name>
</gene>
<dbReference type="InterPro" id="IPR001753">
    <property type="entry name" value="Enoyl-CoA_hydra/iso"/>
</dbReference>
<comment type="caution">
    <text evidence="1">The sequence shown here is derived from an EMBL/GenBank/DDBJ whole genome shotgun (WGS) entry which is preliminary data.</text>
</comment>
<dbReference type="Gene3D" id="3.90.226.10">
    <property type="entry name" value="2-enoyl-CoA Hydratase, Chain A, domain 1"/>
    <property type="match status" value="1"/>
</dbReference>
<dbReference type="NCBIfam" id="NF042431">
    <property type="entry name" value="EnCoAhydt_DpgB"/>
    <property type="match status" value="1"/>
</dbReference>
<evidence type="ECO:0000313" key="1">
    <source>
        <dbReference type="EMBL" id="ELS50288.1"/>
    </source>
</evidence>
<dbReference type="SUPFAM" id="SSF52096">
    <property type="entry name" value="ClpP/crotonase"/>
    <property type="match status" value="1"/>
</dbReference>
<dbReference type="GO" id="GO:0006635">
    <property type="term" value="P:fatty acid beta-oxidation"/>
    <property type="evidence" value="ECO:0007669"/>
    <property type="project" value="TreeGrafter"/>
</dbReference>
<name>L8P2C1_STRVR</name>
<dbReference type="GO" id="GO:0003824">
    <property type="term" value="F:catalytic activity"/>
    <property type="evidence" value="ECO:0007669"/>
    <property type="project" value="UniProtKB-ARBA"/>
</dbReference>
<dbReference type="RefSeq" id="WP_004004235.1">
    <property type="nucleotide sequence ID" value="NZ_AMLP01000286.1"/>
</dbReference>
<sequence>MNDHLRLRIDGSRPLSAETVAAVGAVCDAAEDGGARGPVVLELTGSPAGPGWTDGLTVGLVSKWERALRRLERLPAVTVAIADGACGGTALDALLATDLRVATRSLRLRLPALDGTTWPGMALHRLAQQAPGIASIRRATLFGTPIDASEALALHLIDEVADDATGAAAAAAGLAAGVDGPEMAIRRQLLLDAHAIPFEEALGAHLAACDRALRRTAAEAPA</sequence>
<dbReference type="PATRIC" id="fig|1160705.3.peg.8665"/>
<accession>L8P2C1</accession>
<dbReference type="InterPro" id="IPR029045">
    <property type="entry name" value="ClpP/crotonase-like_dom_sf"/>
</dbReference>
<dbReference type="Proteomes" id="UP000011205">
    <property type="component" value="Unassembled WGS sequence"/>
</dbReference>
<evidence type="ECO:0000313" key="2">
    <source>
        <dbReference type="Proteomes" id="UP000011205"/>
    </source>
</evidence>
<dbReference type="CDD" id="cd06558">
    <property type="entry name" value="crotonase-like"/>
    <property type="match status" value="1"/>
</dbReference>
<dbReference type="Pfam" id="PF00378">
    <property type="entry name" value="ECH_1"/>
    <property type="match status" value="1"/>
</dbReference>